<dbReference type="PROSITE" id="PS51257">
    <property type="entry name" value="PROKAR_LIPOPROTEIN"/>
    <property type="match status" value="1"/>
</dbReference>
<feature type="signal peptide" evidence="1">
    <location>
        <begin position="1"/>
        <end position="32"/>
    </location>
</feature>
<organism evidence="3 4">
    <name type="scientific">Teichococcus vastitatis</name>
    <dbReference type="NCBI Taxonomy" id="2307076"/>
    <lineage>
        <taxon>Bacteria</taxon>
        <taxon>Pseudomonadati</taxon>
        <taxon>Pseudomonadota</taxon>
        <taxon>Alphaproteobacteria</taxon>
        <taxon>Acetobacterales</taxon>
        <taxon>Roseomonadaceae</taxon>
        <taxon>Roseomonas</taxon>
    </lineage>
</organism>
<feature type="chain" id="PRO_5046584347" evidence="1">
    <location>
        <begin position="33"/>
        <end position="257"/>
    </location>
</feature>
<dbReference type="GO" id="GO:0016787">
    <property type="term" value="F:hydrolase activity"/>
    <property type="evidence" value="ECO:0007669"/>
    <property type="project" value="UniProtKB-KW"/>
</dbReference>
<name>A0ABS9WA95_9PROT</name>
<dbReference type="Gene3D" id="3.40.50.1110">
    <property type="entry name" value="SGNH hydrolase"/>
    <property type="match status" value="1"/>
</dbReference>
<sequence>MTAPRSLTSSRRAALGVSAAVTLAACAGPAGAQPARRRDAGHVVLLGDSVLDNSGYLQGSGPDVVAQLRTRLPAGWRATLAAQGGAVAADVAAQLGRLPADATHLVISAGGNNAARQETMLGAAARSVADGLARMAGLREEFAREYRTMLDAASRPDLPLALCTIYDPRFTDPLRRRITVAALATFNDVITREAFARGLAVIDLRLICNQDADFAGPTGPSVQGGGKIAAAVAEWAASPDPARGRSEVFVKGGKENR</sequence>
<proteinExistence type="predicted"/>
<evidence type="ECO:0000259" key="2">
    <source>
        <dbReference type="Pfam" id="PF13472"/>
    </source>
</evidence>
<keyword evidence="1" id="KW-0732">Signal</keyword>
<dbReference type="SUPFAM" id="SSF52266">
    <property type="entry name" value="SGNH hydrolase"/>
    <property type="match status" value="1"/>
</dbReference>
<keyword evidence="4" id="KW-1185">Reference proteome</keyword>
<dbReference type="InterPro" id="IPR013830">
    <property type="entry name" value="SGNH_hydro"/>
</dbReference>
<dbReference type="InterPro" id="IPR006311">
    <property type="entry name" value="TAT_signal"/>
</dbReference>
<keyword evidence="3" id="KW-0378">Hydrolase</keyword>
<dbReference type="RefSeq" id="WP_120009663.1">
    <property type="nucleotide sequence ID" value="NZ_JALBUU010000097.1"/>
</dbReference>
<evidence type="ECO:0000313" key="3">
    <source>
        <dbReference type="EMBL" id="MCI0756231.1"/>
    </source>
</evidence>
<protein>
    <submittedName>
        <fullName evidence="3">SGNH/GDSL hydrolase family protein</fullName>
    </submittedName>
</protein>
<reference evidence="3 4" key="1">
    <citation type="submission" date="2022-03" db="EMBL/GenBank/DDBJ databases">
        <title>Complete genome analysis of Roseomonas KG 17.1 : a prolific producer of plant growth promoters.</title>
        <authorList>
            <person name="Saadouli I."/>
            <person name="Najjari A."/>
            <person name="Mosbah A."/>
            <person name="Ouzari H.I."/>
        </authorList>
    </citation>
    <scope>NUCLEOTIDE SEQUENCE [LARGE SCALE GENOMIC DNA]</scope>
    <source>
        <strain evidence="3 4">KG17-1</strain>
    </source>
</reference>
<gene>
    <name evidence="3" type="ORF">MON41_21455</name>
</gene>
<dbReference type="Proteomes" id="UP001201985">
    <property type="component" value="Unassembled WGS sequence"/>
</dbReference>
<dbReference type="PROSITE" id="PS51318">
    <property type="entry name" value="TAT"/>
    <property type="match status" value="1"/>
</dbReference>
<accession>A0ABS9WA95</accession>
<dbReference type="InterPro" id="IPR036514">
    <property type="entry name" value="SGNH_hydro_sf"/>
</dbReference>
<evidence type="ECO:0000313" key="4">
    <source>
        <dbReference type="Proteomes" id="UP001201985"/>
    </source>
</evidence>
<dbReference type="EMBL" id="JALBUU010000097">
    <property type="protein sequence ID" value="MCI0756231.1"/>
    <property type="molecule type" value="Genomic_DNA"/>
</dbReference>
<dbReference type="Pfam" id="PF13472">
    <property type="entry name" value="Lipase_GDSL_2"/>
    <property type="match status" value="1"/>
</dbReference>
<comment type="caution">
    <text evidence="3">The sequence shown here is derived from an EMBL/GenBank/DDBJ whole genome shotgun (WGS) entry which is preliminary data.</text>
</comment>
<evidence type="ECO:0000256" key="1">
    <source>
        <dbReference type="SAM" id="SignalP"/>
    </source>
</evidence>
<feature type="domain" description="SGNH hydrolase-type esterase" evidence="2">
    <location>
        <begin position="45"/>
        <end position="213"/>
    </location>
</feature>